<keyword evidence="2" id="KW-0238">DNA-binding</keyword>
<sequence length="134" mass="14485">MAPRLSPHLCPRYQRALDLLGKRWNGLILRVLSGGPLRFGELAQRLEVVGDRILAERLKELEAEGLVTRRVVPSTPVRVAYALTEKGQSLAPIMASIEVWADRWMSAAAAAPAGPDDAPALTGTARDRPARGPA</sequence>
<feature type="region of interest" description="Disordered" evidence="4">
    <location>
        <begin position="111"/>
        <end position="134"/>
    </location>
</feature>
<evidence type="ECO:0000256" key="3">
    <source>
        <dbReference type="ARBA" id="ARBA00023163"/>
    </source>
</evidence>
<dbReference type="InterPro" id="IPR002577">
    <property type="entry name" value="HTH_HxlR"/>
</dbReference>
<dbReference type="SUPFAM" id="SSF46785">
    <property type="entry name" value="Winged helix' DNA-binding domain"/>
    <property type="match status" value="1"/>
</dbReference>
<dbReference type="Gene3D" id="1.10.10.10">
    <property type="entry name" value="Winged helix-like DNA-binding domain superfamily/Winged helix DNA-binding domain"/>
    <property type="match status" value="1"/>
</dbReference>
<protein>
    <recommendedName>
        <fullName evidence="5">HTH hxlR-type domain-containing protein</fullName>
    </recommendedName>
</protein>
<dbReference type="Pfam" id="PF01638">
    <property type="entry name" value="HxlR"/>
    <property type="match status" value="1"/>
</dbReference>
<evidence type="ECO:0000313" key="7">
    <source>
        <dbReference type="Proteomes" id="UP001055167"/>
    </source>
</evidence>
<evidence type="ECO:0000256" key="4">
    <source>
        <dbReference type="SAM" id="MobiDB-lite"/>
    </source>
</evidence>
<feature type="compositionally biased region" description="Basic and acidic residues" evidence="4">
    <location>
        <begin position="125"/>
        <end position="134"/>
    </location>
</feature>
<dbReference type="EMBL" id="BPQH01000012">
    <property type="protein sequence ID" value="GJD51192.1"/>
    <property type="molecule type" value="Genomic_DNA"/>
</dbReference>
<reference evidence="6" key="2">
    <citation type="submission" date="2021-08" db="EMBL/GenBank/DDBJ databases">
        <authorList>
            <person name="Tani A."/>
            <person name="Ola A."/>
            <person name="Ogura Y."/>
            <person name="Katsura K."/>
            <person name="Hayashi T."/>
        </authorList>
    </citation>
    <scope>NUCLEOTIDE SEQUENCE</scope>
    <source>
        <strain evidence="6">KCTC 52305</strain>
    </source>
</reference>
<proteinExistence type="predicted"/>
<keyword evidence="3" id="KW-0804">Transcription</keyword>
<dbReference type="PROSITE" id="PS51118">
    <property type="entry name" value="HTH_HXLR"/>
    <property type="match status" value="1"/>
</dbReference>
<feature type="compositionally biased region" description="Low complexity" evidence="4">
    <location>
        <begin position="111"/>
        <end position="120"/>
    </location>
</feature>
<evidence type="ECO:0000256" key="2">
    <source>
        <dbReference type="ARBA" id="ARBA00023125"/>
    </source>
</evidence>
<dbReference type="RefSeq" id="WP_128562792.1">
    <property type="nucleotide sequence ID" value="NZ_BPQH01000012.1"/>
</dbReference>
<dbReference type="Proteomes" id="UP001055167">
    <property type="component" value="Unassembled WGS sequence"/>
</dbReference>
<keyword evidence="7" id="KW-1185">Reference proteome</keyword>
<gene>
    <name evidence="6" type="ORF">OPKNFCMD_3944</name>
</gene>
<evidence type="ECO:0000313" key="6">
    <source>
        <dbReference type="EMBL" id="GJD51192.1"/>
    </source>
</evidence>
<dbReference type="InterPro" id="IPR036388">
    <property type="entry name" value="WH-like_DNA-bd_sf"/>
</dbReference>
<comment type="caution">
    <text evidence="6">The sequence shown here is derived from an EMBL/GenBank/DDBJ whole genome shotgun (WGS) entry which is preliminary data.</text>
</comment>
<name>A0ABQ4R0I7_9HYPH</name>
<dbReference type="InterPro" id="IPR036390">
    <property type="entry name" value="WH_DNA-bd_sf"/>
</dbReference>
<dbReference type="PANTHER" id="PTHR33204">
    <property type="entry name" value="TRANSCRIPTIONAL REGULATOR, MARR FAMILY"/>
    <property type="match status" value="1"/>
</dbReference>
<accession>A0ABQ4R0I7</accession>
<reference evidence="6" key="1">
    <citation type="journal article" date="2021" name="Front. Microbiol.">
        <title>Comprehensive Comparative Genomics and Phenotyping of Methylobacterium Species.</title>
        <authorList>
            <person name="Alessa O."/>
            <person name="Ogura Y."/>
            <person name="Fujitani Y."/>
            <person name="Takami H."/>
            <person name="Hayashi T."/>
            <person name="Sahin N."/>
            <person name="Tani A."/>
        </authorList>
    </citation>
    <scope>NUCLEOTIDE SEQUENCE</scope>
    <source>
        <strain evidence="6">KCTC 52305</strain>
    </source>
</reference>
<feature type="domain" description="HTH hxlR-type" evidence="5">
    <location>
        <begin position="10"/>
        <end position="109"/>
    </location>
</feature>
<dbReference type="PANTHER" id="PTHR33204:SF37">
    <property type="entry name" value="HTH-TYPE TRANSCRIPTIONAL REGULATOR YODB"/>
    <property type="match status" value="1"/>
</dbReference>
<organism evidence="6 7">
    <name type="scientific">Methylobacterium crusticola</name>
    <dbReference type="NCBI Taxonomy" id="1697972"/>
    <lineage>
        <taxon>Bacteria</taxon>
        <taxon>Pseudomonadati</taxon>
        <taxon>Pseudomonadota</taxon>
        <taxon>Alphaproteobacteria</taxon>
        <taxon>Hyphomicrobiales</taxon>
        <taxon>Methylobacteriaceae</taxon>
        <taxon>Methylobacterium</taxon>
    </lineage>
</organism>
<evidence type="ECO:0000259" key="5">
    <source>
        <dbReference type="PROSITE" id="PS51118"/>
    </source>
</evidence>
<keyword evidence="1" id="KW-0805">Transcription regulation</keyword>
<evidence type="ECO:0000256" key="1">
    <source>
        <dbReference type="ARBA" id="ARBA00023015"/>
    </source>
</evidence>